<proteinExistence type="predicted"/>
<dbReference type="Proteomes" id="UP000037201">
    <property type="component" value="Unassembled WGS sequence"/>
</dbReference>
<evidence type="ECO:0000313" key="2">
    <source>
        <dbReference type="Proteomes" id="UP000037201"/>
    </source>
</evidence>
<protein>
    <submittedName>
        <fullName evidence="1">Uncharacterized protein</fullName>
    </submittedName>
</protein>
<gene>
    <name evidence="1" type="ORF">OX90_15335</name>
</gene>
<accession>A0ABR5JMQ9</accession>
<sequence>MIAILFLLYKKTVLKNSHAYASVNSLQRGALLYLTGTLVMHDHCCCITRWSEREALNVRV</sequence>
<organism evidence="1 2">
    <name type="scientific">Pseudomonas coronafaciens pv. porri</name>
    <dbReference type="NCBI Taxonomy" id="83964"/>
    <lineage>
        <taxon>Bacteria</taxon>
        <taxon>Pseudomonadati</taxon>
        <taxon>Pseudomonadota</taxon>
        <taxon>Gammaproteobacteria</taxon>
        <taxon>Pseudomonadales</taxon>
        <taxon>Pseudomonadaceae</taxon>
        <taxon>Pseudomonas</taxon>
        <taxon>Pseudomonas coronafaciens</taxon>
    </lineage>
</organism>
<name>A0ABR5JMQ9_9PSED</name>
<dbReference type="EMBL" id="JUEU01000167">
    <property type="protein sequence ID" value="KOP58155.1"/>
    <property type="molecule type" value="Genomic_DNA"/>
</dbReference>
<keyword evidence="2" id="KW-1185">Reference proteome</keyword>
<comment type="caution">
    <text evidence="1">The sequence shown here is derived from an EMBL/GenBank/DDBJ whole genome shotgun (WGS) entry which is preliminary data.</text>
</comment>
<reference evidence="1 2" key="1">
    <citation type="submission" date="2015-09" db="EMBL/GenBank/DDBJ databases">
        <title>Genome analysis of Pseudomonas syringae pv. porri LMG.</title>
        <authorList>
            <person name="Rombouts S."/>
        </authorList>
    </citation>
    <scope>NUCLEOTIDE SEQUENCE [LARGE SCALE GENOMIC DNA]</scope>
    <source>
        <strain evidence="1 2">LMG 28496</strain>
    </source>
</reference>
<evidence type="ECO:0000313" key="1">
    <source>
        <dbReference type="EMBL" id="KOP58155.1"/>
    </source>
</evidence>